<sequence length="151" mass="16631">MNVILRPAHSTDAGAVGGILHAFSRENDWMPELHSGAETIAFCGYMIDQGWVTVAETDERVVGFLALKAGEIHSLYLTPPKCGQGIGQRLLDYAKSKQPKLSLFAFQANHGACRFYERNGFTEFARSDGADNDENLPDVKYVWHRKGAADG</sequence>
<keyword evidence="5" id="KW-1185">Reference proteome</keyword>
<dbReference type="Gene3D" id="3.40.630.30">
    <property type="match status" value="1"/>
</dbReference>
<name>A0A1X7A7Z9_9RHOB</name>
<feature type="domain" description="N-acetyltransferase" evidence="3">
    <location>
        <begin position="3"/>
        <end position="143"/>
    </location>
</feature>
<evidence type="ECO:0000259" key="3">
    <source>
        <dbReference type="PROSITE" id="PS51186"/>
    </source>
</evidence>
<dbReference type="PANTHER" id="PTHR43877:SF2">
    <property type="entry name" value="AMINOALKYLPHOSPHONATE N-ACETYLTRANSFERASE-RELATED"/>
    <property type="match status" value="1"/>
</dbReference>
<dbReference type="InterPro" id="IPR016181">
    <property type="entry name" value="Acyl_CoA_acyltransferase"/>
</dbReference>
<dbReference type="Pfam" id="PF13508">
    <property type="entry name" value="Acetyltransf_7"/>
    <property type="match status" value="1"/>
</dbReference>
<evidence type="ECO:0000313" key="4">
    <source>
        <dbReference type="EMBL" id="SLN72460.1"/>
    </source>
</evidence>
<dbReference type="EC" id="2.3.1.-" evidence="4"/>
<dbReference type="PROSITE" id="PS51186">
    <property type="entry name" value="GNAT"/>
    <property type="match status" value="1"/>
</dbReference>
<evidence type="ECO:0000256" key="2">
    <source>
        <dbReference type="ARBA" id="ARBA00023315"/>
    </source>
</evidence>
<dbReference type="InterPro" id="IPR000182">
    <property type="entry name" value="GNAT_dom"/>
</dbReference>
<dbReference type="SUPFAM" id="SSF55729">
    <property type="entry name" value="Acyl-CoA N-acyltransferases (Nat)"/>
    <property type="match status" value="1"/>
</dbReference>
<reference evidence="5" key="1">
    <citation type="submission" date="2017-03" db="EMBL/GenBank/DDBJ databases">
        <authorList>
            <person name="Rodrigo-Torres L."/>
            <person name="Arahal R.D."/>
            <person name="Lucena T."/>
        </authorList>
    </citation>
    <scope>NUCLEOTIDE SEQUENCE [LARGE SCALE GENOMIC DNA]</scope>
    <source>
        <strain evidence="5">CECT 8411</strain>
    </source>
</reference>
<dbReference type="RefSeq" id="WP_200818608.1">
    <property type="nucleotide sequence ID" value="NZ_FWFP01000013.1"/>
</dbReference>
<organism evidence="4 5">
    <name type="scientific">Ruegeria meonggei</name>
    <dbReference type="NCBI Taxonomy" id="1446476"/>
    <lineage>
        <taxon>Bacteria</taxon>
        <taxon>Pseudomonadati</taxon>
        <taxon>Pseudomonadota</taxon>
        <taxon>Alphaproteobacteria</taxon>
        <taxon>Rhodobacterales</taxon>
        <taxon>Roseobacteraceae</taxon>
        <taxon>Ruegeria</taxon>
    </lineage>
</organism>
<keyword evidence="1 4" id="KW-0808">Transferase</keyword>
<dbReference type="CDD" id="cd04301">
    <property type="entry name" value="NAT_SF"/>
    <property type="match status" value="1"/>
</dbReference>
<dbReference type="PANTHER" id="PTHR43877">
    <property type="entry name" value="AMINOALKYLPHOSPHONATE N-ACETYLTRANSFERASE-RELATED-RELATED"/>
    <property type="match status" value="1"/>
</dbReference>
<dbReference type="AlphaFoldDB" id="A0A1X7A7Z9"/>
<evidence type="ECO:0000256" key="1">
    <source>
        <dbReference type="ARBA" id="ARBA00022679"/>
    </source>
</evidence>
<dbReference type="EMBL" id="FWFP01000013">
    <property type="protein sequence ID" value="SLN72460.1"/>
    <property type="molecule type" value="Genomic_DNA"/>
</dbReference>
<dbReference type="InterPro" id="IPR050832">
    <property type="entry name" value="Bact_Acetyltransf"/>
</dbReference>
<accession>A0A1X7A7Z9</accession>
<dbReference type="Proteomes" id="UP000193778">
    <property type="component" value="Unassembled WGS sequence"/>
</dbReference>
<proteinExistence type="predicted"/>
<protein>
    <submittedName>
        <fullName evidence="4">Putative N-acetyltransferase YjaB</fullName>
        <ecNumber evidence="4">2.3.1.-</ecNumber>
    </submittedName>
</protein>
<evidence type="ECO:0000313" key="5">
    <source>
        <dbReference type="Proteomes" id="UP000193778"/>
    </source>
</evidence>
<gene>
    <name evidence="4" type="primary">yjaB</name>
    <name evidence="4" type="ORF">RUM8411_03775</name>
</gene>
<dbReference type="GO" id="GO:0016747">
    <property type="term" value="F:acyltransferase activity, transferring groups other than amino-acyl groups"/>
    <property type="evidence" value="ECO:0007669"/>
    <property type="project" value="InterPro"/>
</dbReference>
<keyword evidence="2 4" id="KW-0012">Acyltransferase</keyword>